<keyword evidence="3 6" id="KW-0240">DNA-directed RNA polymerase</keyword>
<dbReference type="CDD" id="cd04462">
    <property type="entry name" value="S1_RNAPII_Rpb7"/>
    <property type="match status" value="1"/>
</dbReference>
<dbReference type="GO" id="GO:0031369">
    <property type="term" value="F:translation initiation factor binding"/>
    <property type="evidence" value="ECO:0007669"/>
    <property type="project" value="TreeGrafter"/>
</dbReference>
<dbReference type="GO" id="GO:0003727">
    <property type="term" value="F:single-stranded RNA binding"/>
    <property type="evidence" value="ECO:0007669"/>
    <property type="project" value="TreeGrafter"/>
</dbReference>
<dbReference type="GO" id="GO:0003697">
    <property type="term" value="F:single-stranded DNA binding"/>
    <property type="evidence" value="ECO:0007669"/>
    <property type="project" value="TreeGrafter"/>
</dbReference>
<dbReference type="Proteomes" id="UP001310890">
    <property type="component" value="Unassembled WGS sequence"/>
</dbReference>
<evidence type="ECO:0000313" key="9">
    <source>
        <dbReference type="Proteomes" id="UP001310890"/>
    </source>
</evidence>
<dbReference type="Pfam" id="PF03876">
    <property type="entry name" value="SHS2_Rpb7-N"/>
    <property type="match status" value="1"/>
</dbReference>
<dbReference type="SUPFAM" id="SSF50249">
    <property type="entry name" value="Nucleic acid-binding proteins"/>
    <property type="match status" value="1"/>
</dbReference>
<evidence type="ECO:0000256" key="5">
    <source>
        <dbReference type="ARBA" id="ARBA00023242"/>
    </source>
</evidence>
<keyword evidence="5 6" id="KW-0539">Nucleus</keyword>
<dbReference type="GO" id="GO:0005665">
    <property type="term" value="C:RNA polymerase II, core complex"/>
    <property type="evidence" value="ECO:0007669"/>
    <property type="project" value="TreeGrafter"/>
</dbReference>
<sequence>MFFVKTLEDHLTLHPSFFGSQAKQYVTDLLYTQNEGKNTGVMMIIAIIDVLDISEPKIMPGTGYAMYDISYRAIVWRPFRGEVVDGLVRNVVAGGFFVDVGGLNCFVSRQLIPKQLKYTVEGATPSFTDNIDQTIEHGSQVRLRIKGMRSEMNEMFAVGSIKEDYLGILMQ</sequence>
<dbReference type="PANTHER" id="PTHR12709">
    <property type="entry name" value="DNA-DIRECTED RNA POLYMERASE II, III"/>
    <property type="match status" value="1"/>
</dbReference>
<dbReference type="Gene3D" id="3.30.1490.120">
    <property type="entry name" value="RNA polymerase Rpb7-like, N-terminal domain"/>
    <property type="match status" value="1"/>
</dbReference>
<dbReference type="InterPro" id="IPR012340">
    <property type="entry name" value="NA-bd_OB-fold"/>
</dbReference>
<proteinExistence type="inferred from homology"/>
<dbReference type="GO" id="GO:0000932">
    <property type="term" value="C:P-body"/>
    <property type="evidence" value="ECO:0007669"/>
    <property type="project" value="TreeGrafter"/>
</dbReference>
<dbReference type="PROSITE" id="PS50126">
    <property type="entry name" value="S1"/>
    <property type="match status" value="1"/>
</dbReference>
<comment type="similarity">
    <text evidence="2">Belongs to the eukaryotic RPB7/RPC8 RNA polymerase subunit family.</text>
</comment>
<evidence type="ECO:0000256" key="3">
    <source>
        <dbReference type="ARBA" id="ARBA00022478"/>
    </source>
</evidence>
<dbReference type="AlphaFoldDB" id="A0AAN7TR00"/>
<gene>
    <name evidence="8" type="ORF">LTR62_005001</name>
</gene>
<organism evidence="8 9">
    <name type="scientific">Meristemomyces frigidus</name>
    <dbReference type="NCBI Taxonomy" id="1508187"/>
    <lineage>
        <taxon>Eukaryota</taxon>
        <taxon>Fungi</taxon>
        <taxon>Dikarya</taxon>
        <taxon>Ascomycota</taxon>
        <taxon>Pezizomycotina</taxon>
        <taxon>Dothideomycetes</taxon>
        <taxon>Dothideomycetidae</taxon>
        <taxon>Mycosphaerellales</taxon>
        <taxon>Teratosphaeriaceae</taxon>
        <taxon>Meristemomyces</taxon>
    </lineage>
</organism>
<dbReference type="Gene3D" id="2.40.50.140">
    <property type="entry name" value="Nucleic acid-binding proteins"/>
    <property type="match status" value="1"/>
</dbReference>
<comment type="caution">
    <text evidence="8">The sequence shown here is derived from an EMBL/GenBank/DDBJ whole genome shotgun (WGS) entry which is preliminary data.</text>
</comment>
<dbReference type="GO" id="GO:0060213">
    <property type="term" value="P:positive regulation of nuclear-transcribed mRNA poly(A) tail shortening"/>
    <property type="evidence" value="ECO:0007669"/>
    <property type="project" value="TreeGrafter"/>
</dbReference>
<keyword evidence="4 6" id="KW-0804">Transcription</keyword>
<dbReference type="Pfam" id="PF00575">
    <property type="entry name" value="S1"/>
    <property type="match status" value="1"/>
</dbReference>
<evidence type="ECO:0000256" key="2">
    <source>
        <dbReference type="ARBA" id="ARBA00009307"/>
    </source>
</evidence>
<comment type="function">
    <text evidence="6">DNA-dependent RNA polymerase which catalyzes the transcription of DNA into RNA using the four ribonucleoside triphosphates as substrates.</text>
</comment>
<dbReference type="GO" id="GO:0006367">
    <property type="term" value="P:transcription initiation at RNA polymerase II promoter"/>
    <property type="evidence" value="ECO:0007669"/>
    <property type="project" value="TreeGrafter"/>
</dbReference>
<dbReference type="InterPro" id="IPR005576">
    <property type="entry name" value="Rpb7-like_N"/>
</dbReference>
<dbReference type="SUPFAM" id="SSF88798">
    <property type="entry name" value="N-terminal, heterodimerisation domain of RBP7 (RpoE)"/>
    <property type="match status" value="1"/>
</dbReference>
<evidence type="ECO:0000256" key="6">
    <source>
        <dbReference type="RuleBase" id="RU369086"/>
    </source>
</evidence>
<dbReference type="EMBL" id="JAVRRL010000004">
    <property type="protein sequence ID" value="KAK5117579.1"/>
    <property type="molecule type" value="Genomic_DNA"/>
</dbReference>
<dbReference type="FunFam" id="3.30.1490.120:FF:000001">
    <property type="entry name" value="DNA-directed RNA polymerase II subunit RPB7"/>
    <property type="match status" value="1"/>
</dbReference>
<reference evidence="8" key="1">
    <citation type="submission" date="2023-08" db="EMBL/GenBank/DDBJ databases">
        <title>Black Yeasts Isolated from many extreme environments.</title>
        <authorList>
            <person name="Coleine C."/>
            <person name="Stajich J.E."/>
            <person name="Selbmann L."/>
        </authorList>
    </citation>
    <scope>NUCLEOTIDE SEQUENCE</scope>
    <source>
        <strain evidence="8">CCFEE 5401</strain>
    </source>
</reference>
<evidence type="ECO:0000256" key="1">
    <source>
        <dbReference type="ARBA" id="ARBA00004123"/>
    </source>
</evidence>
<comment type="subcellular location">
    <subcellularLocation>
        <location evidence="1 6">Nucleus</location>
    </subcellularLocation>
</comment>
<dbReference type="InterPro" id="IPR003029">
    <property type="entry name" value="S1_domain"/>
</dbReference>
<dbReference type="InterPro" id="IPR045113">
    <property type="entry name" value="Rpb7-like"/>
</dbReference>
<dbReference type="PANTHER" id="PTHR12709:SF4">
    <property type="entry name" value="DNA-DIRECTED RNA POLYMERASE II SUBUNIT RPB7"/>
    <property type="match status" value="1"/>
</dbReference>
<dbReference type="InterPro" id="IPR036898">
    <property type="entry name" value="RNA_pol_Rpb7-like_N_sf"/>
</dbReference>
<dbReference type="GO" id="GO:0045948">
    <property type="term" value="P:positive regulation of translational initiation"/>
    <property type="evidence" value="ECO:0007669"/>
    <property type="project" value="TreeGrafter"/>
</dbReference>
<dbReference type="CDD" id="cd04329">
    <property type="entry name" value="RNAP_II_Rpb7_N"/>
    <property type="match status" value="1"/>
</dbReference>
<evidence type="ECO:0000313" key="8">
    <source>
        <dbReference type="EMBL" id="KAK5117579.1"/>
    </source>
</evidence>
<feature type="domain" description="S1 motif" evidence="7">
    <location>
        <begin position="81"/>
        <end position="162"/>
    </location>
</feature>
<dbReference type="FunFam" id="2.40.50.140:FF:000043">
    <property type="entry name" value="DNA-directed RNA polymerase II subunit RPB7"/>
    <property type="match status" value="1"/>
</dbReference>
<evidence type="ECO:0000259" key="7">
    <source>
        <dbReference type="PROSITE" id="PS50126"/>
    </source>
</evidence>
<name>A0AAN7TR00_9PEZI</name>
<accession>A0AAN7TR00</accession>
<evidence type="ECO:0000256" key="4">
    <source>
        <dbReference type="ARBA" id="ARBA00023163"/>
    </source>
</evidence>
<protein>
    <recommendedName>
        <fullName evidence="6">DNA-directed RNA polymerase subunit</fullName>
    </recommendedName>
</protein>